<evidence type="ECO:0000313" key="2">
    <source>
        <dbReference type="Proteomes" id="UP001333110"/>
    </source>
</evidence>
<keyword evidence="2" id="KW-1185">Reference proteome</keyword>
<organism evidence="1 2">
    <name type="scientific">Mycteria americana</name>
    <name type="common">Wood stork</name>
    <dbReference type="NCBI Taxonomy" id="33587"/>
    <lineage>
        <taxon>Eukaryota</taxon>
        <taxon>Metazoa</taxon>
        <taxon>Chordata</taxon>
        <taxon>Craniata</taxon>
        <taxon>Vertebrata</taxon>
        <taxon>Euteleostomi</taxon>
        <taxon>Archelosauria</taxon>
        <taxon>Archosauria</taxon>
        <taxon>Dinosauria</taxon>
        <taxon>Saurischia</taxon>
        <taxon>Theropoda</taxon>
        <taxon>Coelurosauria</taxon>
        <taxon>Aves</taxon>
        <taxon>Neognathae</taxon>
        <taxon>Neoaves</taxon>
        <taxon>Aequornithes</taxon>
        <taxon>Ciconiiformes</taxon>
        <taxon>Ciconiidae</taxon>
        <taxon>Mycteria</taxon>
    </lineage>
</organism>
<sequence length="146" mass="16979">MKGRNAQFKEVWEVPTRILKRPAKESLSCYRLTPQFAEVGVSWRILERENREIRQIQTQLSPEHQKDAEAIHLIQTSFKYLQGWRLHHFPGQPVPVLDNPFSEVKFPNIQSKPPLAQPEAISSRPITCYLGEETDPTSLHPPFRQL</sequence>
<evidence type="ECO:0000313" key="1">
    <source>
        <dbReference type="EMBL" id="KAK4829680.1"/>
    </source>
</evidence>
<proteinExistence type="predicted"/>
<dbReference type="EMBL" id="JAUNZN010000001">
    <property type="protein sequence ID" value="KAK4829680.1"/>
    <property type="molecule type" value="Genomic_DNA"/>
</dbReference>
<comment type="caution">
    <text evidence="1">The sequence shown here is derived from an EMBL/GenBank/DDBJ whole genome shotgun (WGS) entry which is preliminary data.</text>
</comment>
<reference evidence="1 2" key="1">
    <citation type="journal article" date="2023" name="J. Hered.">
        <title>Chromosome-level genome of the wood stork (Mycteria americana) provides insight into avian chromosome evolution.</title>
        <authorList>
            <person name="Flamio R. Jr."/>
            <person name="Ramstad K.M."/>
        </authorList>
    </citation>
    <scope>NUCLEOTIDE SEQUENCE [LARGE SCALE GENOMIC DNA]</scope>
    <source>
        <strain evidence="1">JAX WOST 10</strain>
    </source>
</reference>
<name>A0AAN7NPG6_MYCAM</name>
<protein>
    <submittedName>
        <fullName evidence="1">Uncharacterized protein</fullName>
    </submittedName>
</protein>
<accession>A0AAN7NPG6</accession>
<gene>
    <name evidence="1" type="ORF">QYF61_005973</name>
</gene>
<dbReference type="Proteomes" id="UP001333110">
    <property type="component" value="Unassembled WGS sequence"/>
</dbReference>
<dbReference type="AlphaFoldDB" id="A0AAN7NPG6"/>